<dbReference type="PROSITE" id="PS50039">
    <property type="entry name" value="FORK_HEAD_3"/>
    <property type="match status" value="1"/>
</dbReference>
<dbReference type="InterPro" id="IPR036390">
    <property type="entry name" value="WH_DNA-bd_sf"/>
</dbReference>
<dbReference type="SUPFAM" id="SSF46785">
    <property type="entry name" value="Winged helix' DNA-binding domain"/>
    <property type="match status" value="1"/>
</dbReference>
<dbReference type="EMBL" id="CAJOBB010004350">
    <property type="protein sequence ID" value="CAF4085168.1"/>
    <property type="molecule type" value="Genomic_DNA"/>
</dbReference>
<dbReference type="GO" id="GO:0005634">
    <property type="term" value="C:nucleus"/>
    <property type="evidence" value="ECO:0007669"/>
    <property type="project" value="UniProtKB-SubCell"/>
</dbReference>
<sequence>MRASCSSIVTDDFDDFNEKNLYPSSSSSNNCISLINDIQNNDFPFFDDLNDEICKRSDSHYEQDLSQNSSQKTLHYDPQLANLIENELGLNDCQTSRKNAWGNLSYAELIAKAIQNSDQQRLTLSQIYSWMILYIPYFRDKADKKSSTGWKNSIRHNLSLHNCFVRIPNEIAGKSSWWTIDHRAKQVRGRKRLQSNENSTKSSKTTTTNYLNKSNSTCSNLTNNQQSTTTTFTSVRDINKSFYHHLSTQTMPNILHDMLKSSSPLQTSNYSNSVDNIYSLNPTKCELIDNEYYSLNNVNEYEMISSKLSKQLKTIDHSNPLFRRMVLTIMRHQMNKSKLNNNNNNNNEREKILSTPPPSIIENSQCNFNSSSSSTTTTTTTTTSFDFDFETIYDLDKTTFEDSQFNIHDLSHF</sequence>
<dbReference type="GO" id="GO:0003700">
    <property type="term" value="F:DNA-binding transcription factor activity"/>
    <property type="evidence" value="ECO:0007669"/>
    <property type="project" value="InterPro"/>
</dbReference>
<dbReference type="InterPro" id="IPR001766">
    <property type="entry name" value="Fork_head_dom"/>
</dbReference>
<evidence type="ECO:0000256" key="2">
    <source>
        <dbReference type="ARBA" id="ARBA00022490"/>
    </source>
</evidence>
<dbReference type="EMBL" id="CAJNOG010000270">
    <property type="protein sequence ID" value="CAF1133478.1"/>
    <property type="molecule type" value="Genomic_DNA"/>
</dbReference>
<dbReference type="SMART" id="SM00339">
    <property type="entry name" value="FH"/>
    <property type="match status" value="1"/>
</dbReference>
<dbReference type="Proteomes" id="UP000663845">
    <property type="component" value="Unassembled WGS sequence"/>
</dbReference>
<dbReference type="EMBL" id="CAJOAZ010002361">
    <property type="protein sequence ID" value="CAF3921488.1"/>
    <property type="molecule type" value="Genomic_DNA"/>
</dbReference>
<evidence type="ECO:0000256" key="7">
    <source>
        <dbReference type="SAM" id="MobiDB-lite"/>
    </source>
</evidence>
<accession>A0A819IRG3</accession>
<dbReference type="GO" id="GO:0043565">
    <property type="term" value="F:sequence-specific DNA binding"/>
    <property type="evidence" value="ECO:0007669"/>
    <property type="project" value="InterPro"/>
</dbReference>
<evidence type="ECO:0000313" key="12">
    <source>
        <dbReference type="EMBL" id="CAF4085168.1"/>
    </source>
</evidence>
<feature type="domain" description="Fork-head" evidence="8">
    <location>
        <begin position="101"/>
        <end position="204"/>
    </location>
</feature>
<dbReference type="Pfam" id="PF00250">
    <property type="entry name" value="Forkhead"/>
    <property type="match status" value="1"/>
</dbReference>
<dbReference type="Gene3D" id="1.10.10.10">
    <property type="entry name" value="Winged helix-like DNA-binding domain superfamily/Winged helix DNA-binding domain"/>
    <property type="match status" value="1"/>
</dbReference>
<comment type="caution">
    <text evidence="11">The sequence shown here is derived from an EMBL/GenBank/DDBJ whole genome shotgun (WGS) entry which is preliminary data.</text>
</comment>
<dbReference type="Proteomes" id="UP000663860">
    <property type="component" value="Unassembled WGS sequence"/>
</dbReference>
<reference evidence="11" key="1">
    <citation type="submission" date="2021-02" db="EMBL/GenBank/DDBJ databases">
        <authorList>
            <person name="Nowell W R."/>
        </authorList>
    </citation>
    <scope>NUCLEOTIDE SEQUENCE</scope>
</reference>
<evidence type="ECO:0000313" key="13">
    <source>
        <dbReference type="Proteomes" id="UP000663844"/>
    </source>
</evidence>
<feature type="region of interest" description="Disordered" evidence="7">
    <location>
        <begin position="335"/>
        <end position="359"/>
    </location>
</feature>
<dbReference type="GO" id="GO:0005737">
    <property type="term" value="C:cytoplasm"/>
    <property type="evidence" value="ECO:0007669"/>
    <property type="project" value="UniProtKB-SubCell"/>
</dbReference>
<evidence type="ECO:0000256" key="6">
    <source>
        <dbReference type="PROSITE-ProRule" id="PRU00089"/>
    </source>
</evidence>
<evidence type="ECO:0000313" key="11">
    <source>
        <dbReference type="EMBL" id="CAF3921488.1"/>
    </source>
</evidence>
<evidence type="ECO:0000313" key="9">
    <source>
        <dbReference type="EMBL" id="CAF1102700.1"/>
    </source>
</evidence>
<organism evidence="11 13">
    <name type="scientific">Adineta steineri</name>
    <dbReference type="NCBI Taxonomy" id="433720"/>
    <lineage>
        <taxon>Eukaryota</taxon>
        <taxon>Metazoa</taxon>
        <taxon>Spiralia</taxon>
        <taxon>Gnathifera</taxon>
        <taxon>Rotifera</taxon>
        <taxon>Eurotatoria</taxon>
        <taxon>Bdelloidea</taxon>
        <taxon>Adinetida</taxon>
        <taxon>Adinetidae</taxon>
        <taxon>Adineta</taxon>
    </lineage>
</organism>
<dbReference type="PRINTS" id="PR00053">
    <property type="entry name" value="FORKHEAD"/>
</dbReference>
<dbReference type="InterPro" id="IPR036388">
    <property type="entry name" value="WH-like_DNA-bd_sf"/>
</dbReference>
<evidence type="ECO:0000256" key="5">
    <source>
        <dbReference type="ARBA" id="ARBA00023163"/>
    </source>
</evidence>
<keyword evidence="3" id="KW-0805">Transcription regulation</keyword>
<keyword evidence="6" id="KW-0539">Nucleus</keyword>
<evidence type="ECO:0000256" key="1">
    <source>
        <dbReference type="ARBA" id="ARBA00004496"/>
    </source>
</evidence>
<feature type="compositionally biased region" description="Low complexity" evidence="7">
    <location>
        <begin position="195"/>
        <end position="209"/>
    </location>
</feature>
<dbReference type="AlphaFoldDB" id="A0A819IRG3"/>
<keyword evidence="5" id="KW-0804">Transcription</keyword>
<dbReference type="EMBL" id="CAJNOE010000264">
    <property type="protein sequence ID" value="CAF1102700.1"/>
    <property type="molecule type" value="Genomic_DNA"/>
</dbReference>
<dbReference type="Proteomes" id="UP000663844">
    <property type="component" value="Unassembled WGS sequence"/>
</dbReference>
<feature type="DNA-binding region" description="Fork-head" evidence="6">
    <location>
        <begin position="101"/>
        <end position="204"/>
    </location>
</feature>
<comment type="subcellular location">
    <subcellularLocation>
        <location evidence="1">Cytoplasm</location>
    </subcellularLocation>
    <subcellularLocation>
        <location evidence="6">Nucleus</location>
    </subcellularLocation>
</comment>
<evidence type="ECO:0000259" key="8">
    <source>
        <dbReference type="PROSITE" id="PS50039"/>
    </source>
</evidence>
<dbReference type="Proteomes" id="UP000663868">
    <property type="component" value="Unassembled WGS sequence"/>
</dbReference>
<name>A0A819IRG3_9BILA</name>
<dbReference type="PROSITE" id="PS00658">
    <property type="entry name" value="FORK_HEAD_2"/>
    <property type="match status" value="1"/>
</dbReference>
<dbReference type="PANTHER" id="PTHR45767">
    <property type="entry name" value="FORKHEAD BOX PROTEIN O"/>
    <property type="match status" value="1"/>
</dbReference>
<evidence type="ECO:0000313" key="10">
    <source>
        <dbReference type="EMBL" id="CAF1133478.1"/>
    </source>
</evidence>
<protein>
    <recommendedName>
        <fullName evidence="8">Fork-head domain-containing protein</fullName>
    </recommendedName>
</protein>
<evidence type="ECO:0000256" key="3">
    <source>
        <dbReference type="ARBA" id="ARBA00023015"/>
    </source>
</evidence>
<gene>
    <name evidence="9" type="ORF">IZO911_LOCUS23137</name>
    <name evidence="10" type="ORF">JYZ213_LOCUS23150</name>
    <name evidence="12" type="ORF">KXQ929_LOCUS33607</name>
    <name evidence="11" type="ORF">OXD698_LOCUS25047</name>
</gene>
<evidence type="ECO:0000256" key="4">
    <source>
        <dbReference type="ARBA" id="ARBA00023125"/>
    </source>
</evidence>
<keyword evidence="2" id="KW-0963">Cytoplasm</keyword>
<proteinExistence type="predicted"/>
<dbReference type="InterPro" id="IPR030456">
    <property type="entry name" value="TF_fork_head_CS_2"/>
</dbReference>
<dbReference type="CDD" id="cd20032">
    <property type="entry name" value="FH_FOXO"/>
    <property type="match status" value="1"/>
</dbReference>
<keyword evidence="4 6" id="KW-0238">DNA-binding</keyword>
<feature type="region of interest" description="Disordered" evidence="7">
    <location>
        <begin position="189"/>
        <end position="209"/>
    </location>
</feature>